<dbReference type="InterPro" id="IPR004410">
    <property type="entry name" value="Malonyl_CoA-ACP_transAc_FabD"/>
</dbReference>
<comment type="caution">
    <text evidence="7">The sequence shown here is derived from an EMBL/GenBank/DDBJ whole genome shotgun (WGS) entry which is preliminary data.</text>
</comment>
<dbReference type="GO" id="GO:0005829">
    <property type="term" value="C:cytosol"/>
    <property type="evidence" value="ECO:0007669"/>
    <property type="project" value="TreeGrafter"/>
</dbReference>
<evidence type="ECO:0000313" key="8">
    <source>
        <dbReference type="Proteomes" id="UP001208131"/>
    </source>
</evidence>
<dbReference type="InterPro" id="IPR001227">
    <property type="entry name" value="Ac_transferase_dom_sf"/>
</dbReference>
<dbReference type="RefSeq" id="WP_267300885.1">
    <property type="nucleotide sequence ID" value="NZ_JAOQJZ010000005.1"/>
</dbReference>
<dbReference type="InterPro" id="IPR024925">
    <property type="entry name" value="Malonyl_CoA-ACP_transAc"/>
</dbReference>
<dbReference type="Gene3D" id="3.30.70.250">
    <property type="entry name" value="Malonyl-CoA ACP transacylase, ACP-binding"/>
    <property type="match status" value="1"/>
</dbReference>
<dbReference type="Gene3D" id="3.40.366.10">
    <property type="entry name" value="Malonyl-Coenzyme A Acyl Carrier Protein, domain 2"/>
    <property type="match status" value="1"/>
</dbReference>
<dbReference type="PANTHER" id="PTHR42681">
    <property type="entry name" value="MALONYL-COA-ACYL CARRIER PROTEIN TRANSACYLASE, MITOCHONDRIAL"/>
    <property type="match status" value="1"/>
</dbReference>
<dbReference type="InterPro" id="IPR016035">
    <property type="entry name" value="Acyl_Trfase/lysoPLipase"/>
</dbReference>
<feature type="active site" evidence="5">
    <location>
        <position position="197"/>
    </location>
</feature>
<dbReference type="AlphaFoldDB" id="A0AAE3LHI6"/>
<dbReference type="Pfam" id="PF00698">
    <property type="entry name" value="Acyl_transf_1"/>
    <property type="match status" value="1"/>
</dbReference>
<evidence type="ECO:0000313" key="7">
    <source>
        <dbReference type="EMBL" id="MCU6705585.1"/>
    </source>
</evidence>
<dbReference type="EC" id="2.3.1.39" evidence="4"/>
<sequence>MSKNIFLFSGQGSQYVGMAKELCEKYDAANAVFDTAEKVLGYDLRAVTFDGPDTELNKTVNSQPAIMACSLAAFEAAKAEGITFDGVAGHSLGEYAAMVAAGVVTIEDGFKLIKARAAAMQKAAEANSGSMYAIIGLPAEEVEKICEETEGYVVPVNYNSAVQTVIAGDTAACEAAAAKFAEMKKKAIKLNVASAFHSKLMQSAADEFIETAKTVEFKTANVDFYSNVLGTKLEDFSDMPDMLAKHIVSPVKFTSELAEMEKAGYENFIELGPNKVLTGLVKKTLKGKNAVNIENNATMEKALASLS</sequence>
<dbReference type="GO" id="GO:0006633">
    <property type="term" value="P:fatty acid biosynthetic process"/>
    <property type="evidence" value="ECO:0007669"/>
    <property type="project" value="TreeGrafter"/>
</dbReference>
<evidence type="ECO:0000256" key="3">
    <source>
        <dbReference type="ARBA" id="ARBA00048462"/>
    </source>
</evidence>
<organism evidence="7 8">
    <name type="scientific">Hominimerdicola aceti</name>
    <dbReference type="NCBI Taxonomy" id="2981726"/>
    <lineage>
        <taxon>Bacteria</taxon>
        <taxon>Bacillati</taxon>
        <taxon>Bacillota</taxon>
        <taxon>Clostridia</taxon>
        <taxon>Eubacteriales</taxon>
        <taxon>Oscillospiraceae</taxon>
        <taxon>Hominimerdicola</taxon>
    </lineage>
</organism>
<accession>A0AAE3LHI6</accession>
<evidence type="ECO:0000256" key="2">
    <source>
        <dbReference type="ARBA" id="ARBA00023315"/>
    </source>
</evidence>
<dbReference type="InterPro" id="IPR014043">
    <property type="entry name" value="Acyl_transferase_dom"/>
</dbReference>
<evidence type="ECO:0000256" key="4">
    <source>
        <dbReference type="PIRNR" id="PIRNR000446"/>
    </source>
</evidence>
<keyword evidence="1 4" id="KW-0808">Transferase</keyword>
<dbReference type="InterPro" id="IPR050858">
    <property type="entry name" value="Mal-CoA-ACP_Trans/PKS_FabD"/>
</dbReference>
<comment type="catalytic activity">
    <reaction evidence="3 4">
        <text>holo-[ACP] + malonyl-CoA = malonyl-[ACP] + CoA</text>
        <dbReference type="Rhea" id="RHEA:41792"/>
        <dbReference type="Rhea" id="RHEA-COMP:9623"/>
        <dbReference type="Rhea" id="RHEA-COMP:9685"/>
        <dbReference type="ChEBI" id="CHEBI:57287"/>
        <dbReference type="ChEBI" id="CHEBI:57384"/>
        <dbReference type="ChEBI" id="CHEBI:64479"/>
        <dbReference type="ChEBI" id="CHEBI:78449"/>
        <dbReference type="EC" id="2.3.1.39"/>
    </reaction>
</comment>
<dbReference type="InterPro" id="IPR016036">
    <property type="entry name" value="Malonyl_transacylase_ACP-bd"/>
</dbReference>
<feature type="domain" description="Malonyl-CoA:ACP transacylase (MAT)" evidence="6">
    <location>
        <begin position="7"/>
        <end position="307"/>
    </location>
</feature>
<dbReference type="SUPFAM" id="SSF52151">
    <property type="entry name" value="FabD/lysophospholipase-like"/>
    <property type="match status" value="1"/>
</dbReference>
<keyword evidence="8" id="KW-1185">Reference proteome</keyword>
<dbReference type="PIRSF" id="PIRSF000446">
    <property type="entry name" value="Mct"/>
    <property type="match status" value="1"/>
</dbReference>
<dbReference type="EMBL" id="JAOQJZ010000005">
    <property type="protein sequence ID" value="MCU6705585.1"/>
    <property type="molecule type" value="Genomic_DNA"/>
</dbReference>
<evidence type="ECO:0000259" key="6">
    <source>
        <dbReference type="SMART" id="SM00827"/>
    </source>
</evidence>
<evidence type="ECO:0000256" key="5">
    <source>
        <dbReference type="PIRSR" id="PIRSR000446-1"/>
    </source>
</evidence>
<comment type="similarity">
    <text evidence="4">Belongs to the fabD family.</text>
</comment>
<proteinExistence type="inferred from homology"/>
<name>A0AAE3LHI6_9FIRM</name>
<keyword evidence="2 4" id="KW-0012">Acyltransferase</keyword>
<protein>
    <recommendedName>
        <fullName evidence="4">Malonyl CoA-acyl carrier protein transacylase</fullName>
        <ecNumber evidence="4">2.3.1.39</ecNumber>
    </recommendedName>
</protein>
<dbReference type="Proteomes" id="UP001208131">
    <property type="component" value="Unassembled WGS sequence"/>
</dbReference>
<reference evidence="7 8" key="1">
    <citation type="journal article" date="2021" name="ISME Commun">
        <title>Automated analysis of genomic sequences facilitates high-throughput and comprehensive description of bacteria.</title>
        <authorList>
            <person name="Hitch T.C.A."/>
        </authorList>
    </citation>
    <scope>NUCLEOTIDE SEQUENCE [LARGE SCALE GENOMIC DNA]</scope>
    <source>
        <strain evidence="7 8">Sanger_31</strain>
    </source>
</reference>
<dbReference type="NCBIfam" id="TIGR00128">
    <property type="entry name" value="fabD"/>
    <property type="match status" value="1"/>
</dbReference>
<evidence type="ECO:0000256" key="1">
    <source>
        <dbReference type="ARBA" id="ARBA00022679"/>
    </source>
</evidence>
<dbReference type="PANTHER" id="PTHR42681:SF1">
    <property type="entry name" value="MALONYL-COA-ACYL CARRIER PROTEIN TRANSACYLASE, MITOCHONDRIAL"/>
    <property type="match status" value="1"/>
</dbReference>
<dbReference type="SUPFAM" id="SSF55048">
    <property type="entry name" value="Probable ACP-binding domain of malonyl-CoA ACP transacylase"/>
    <property type="match status" value="1"/>
</dbReference>
<dbReference type="GO" id="GO:0004314">
    <property type="term" value="F:[acyl-carrier-protein] S-malonyltransferase activity"/>
    <property type="evidence" value="ECO:0007669"/>
    <property type="project" value="UniProtKB-EC"/>
</dbReference>
<gene>
    <name evidence="7" type="primary">fabD</name>
    <name evidence="7" type="ORF">OCV57_06550</name>
</gene>
<dbReference type="SMART" id="SM00827">
    <property type="entry name" value="PKS_AT"/>
    <property type="match status" value="1"/>
</dbReference>
<feature type="active site" evidence="5">
    <location>
        <position position="91"/>
    </location>
</feature>